<evidence type="ECO:0000256" key="14">
    <source>
        <dbReference type="HAMAP-Rule" id="MF_01006"/>
    </source>
</evidence>
<comment type="function">
    <text evidence="14">Catalyzes the dephosphorylation of undecaprenyl diphosphate (UPP). Confers resistance to bacitracin.</text>
</comment>
<organism evidence="15 16">
    <name type="scientific">Pseudaestuariivita atlantica</name>
    <dbReference type="NCBI Taxonomy" id="1317121"/>
    <lineage>
        <taxon>Bacteria</taxon>
        <taxon>Pseudomonadati</taxon>
        <taxon>Pseudomonadota</taxon>
        <taxon>Alphaproteobacteria</taxon>
        <taxon>Rhodobacterales</taxon>
        <taxon>Paracoccaceae</taxon>
        <taxon>Pseudaestuariivita</taxon>
    </lineage>
</organism>
<dbReference type="EC" id="3.6.1.27" evidence="3 14"/>
<feature type="transmembrane region" description="Helical" evidence="14">
    <location>
        <begin position="222"/>
        <end position="242"/>
    </location>
</feature>
<evidence type="ECO:0000256" key="6">
    <source>
        <dbReference type="ARBA" id="ARBA00022692"/>
    </source>
</evidence>
<comment type="similarity">
    <text evidence="2 14">Belongs to the UppP family.</text>
</comment>
<dbReference type="GO" id="GO:0050380">
    <property type="term" value="F:undecaprenyl-diphosphatase activity"/>
    <property type="evidence" value="ECO:0007669"/>
    <property type="project" value="UniProtKB-UniRule"/>
</dbReference>
<name>A0A0L1JPA8_9RHOB</name>
<feature type="transmembrane region" description="Helical" evidence="14">
    <location>
        <begin position="115"/>
        <end position="132"/>
    </location>
</feature>
<keyword evidence="8 14" id="KW-1133">Transmembrane helix</keyword>
<feature type="transmembrane region" description="Helical" evidence="14">
    <location>
        <begin position="249"/>
        <end position="266"/>
    </location>
</feature>
<dbReference type="InterPro" id="IPR003824">
    <property type="entry name" value="UppP"/>
</dbReference>
<evidence type="ECO:0000256" key="10">
    <source>
        <dbReference type="ARBA" id="ARBA00023251"/>
    </source>
</evidence>
<comment type="catalytic activity">
    <reaction evidence="13 14">
        <text>di-trans,octa-cis-undecaprenyl diphosphate + H2O = di-trans,octa-cis-undecaprenyl phosphate + phosphate + H(+)</text>
        <dbReference type="Rhea" id="RHEA:28094"/>
        <dbReference type="ChEBI" id="CHEBI:15377"/>
        <dbReference type="ChEBI" id="CHEBI:15378"/>
        <dbReference type="ChEBI" id="CHEBI:43474"/>
        <dbReference type="ChEBI" id="CHEBI:58405"/>
        <dbReference type="ChEBI" id="CHEBI:60392"/>
        <dbReference type="EC" id="3.6.1.27"/>
    </reaction>
</comment>
<evidence type="ECO:0000256" key="9">
    <source>
        <dbReference type="ARBA" id="ARBA00023136"/>
    </source>
</evidence>
<dbReference type="Proteomes" id="UP000036938">
    <property type="component" value="Unassembled WGS sequence"/>
</dbReference>
<dbReference type="OrthoDB" id="9808289at2"/>
<keyword evidence="6 14" id="KW-0812">Transmembrane</keyword>
<keyword evidence="14" id="KW-0961">Cell wall biogenesis/degradation</keyword>
<dbReference type="GO" id="GO:0071555">
    <property type="term" value="P:cell wall organization"/>
    <property type="evidence" value="ECO:0007669"/>
    <property type="project" value="UniProtKB-KW"/>
</dbReference>
<comment type="caution">
    <text evidence="15">The sequence shown here is derived from an EMBL/GenBank/DDBJ whole genome shotgun (WGS) entry which is preliminary data.</text>
</comment>
<gene>
    <name evidence="14" type="primary">uppP</name>
    <name evidence="15" type="ORF">ATO11_10365</name>
</gene>
<evidence type="ECO:0000256" key="5">
    <source>
        <dbReference type="ARBA" id="ARBA00022475"/>
    </source>
</evidence>
<evidence type="ECO:0000256" key="13">
    <source>
        <dbReference type="ARBA" id="ARBA00047594"/>
    </source>
</evidence>
<proteinExistence type="inferred from homology"/>
<keyword evidence="10 14" id="KW-0046">Antibiotic resistance</keyword>
<feature type="transmembrane region" description="Helical" evidence="14">
    <location>
        <begin position="190"/>
        <end position="210"/>
    </location>
</feature>
<protein>
    <recommendedName>
        <fullName evidence="4 14">Undecaprenyl-diphosphatase</fullName>
        <ecNumber evidence="3 14">3.6.1.27</ecNumber>
    </recommendedName>
    <alternativeName>
        <fullName evidence="12 14">Bacitracin resistance protein</fullName>
    </alternativeName>
    <alternativeName>
        <fullName evidence="11 14">Undecaprenyl pyrophosphate phosphatase</fullName>
    </alternativeName>
</protein>
<evidence type="ECO:0000256" key="1">
    <source>
        <dbReference type="ARBA" id="ARBA00004651"/>
    </source>
</evidence>
<dbReference type="PANTHER" id="PTHR30622:SF4">
    <property type="entry name" value="UNDECAPRENYL-DIPHOSPHATASE"/>
    <property type="match status" value="1"/>
</dbReference>
<accession>A0A0L1JPA8</accession>
<keyword evidence="16" id="KW-1185">Reference proteome</keyword>
<dbReference type="NCBIfam" id="NF001393">
    <property type="entry name" value="PRK00281.2-4"/>
    <property type="match status" value="1"/>
</dbReference>
<evidence type="ECO:0000313" key="15">
    <source>
        <dbReference type="EMBL" id="KNG93605.1"/>
    </source>
</evidence>
<dbReference type="PANTHER" id="PTHR30622">
    <property type="entry name" value="UNDECAPRENYL-DIPHOSPHATASE"/>
    <property type="match status" value="1"/>
</dbReference>
<dbReference type="GO" id="GO:0005886">
    <property type="term" value="C:plasma membrane"/>
    <property type="evidence" value="ECO:0007669"/>
    <property type="project" value="UniProtKB-SubCell"/>
</dbReference>
<feature type="transmembrane region" description="Helical" evidence="14">
    <location>
        <begin position="42"/>
        <end position="61"/>
    </location>
</feature>
<evidence type="ECO:0000256" key="8">
    <source>
        <dbReference type="ARBA" id="ARBA00022989"/>
    </source>
</evidence>
<dbReference type="EMBL" id="AQQZ01000004">
    <property type="protein sequence ID" value="KNG93605.1"/>
    <property type="molecule type" value="Genomic_DNA"/>
</dbReference>
<feature type="transmembrane region" description="Helical" evidence="14">
    <location>
        <begin position="6"/>
        <end position="30"/>
    </location>
</feature>
<evidence type="ECO:0000256" key="11">
    <source>
        <dbReference type="ARBA" id="ARBA00032707"/>
    </source>
</evidence>
<comment type="subcellular location">
    <subcellularLocation>
        <location evidence="1 14">Cell membrane</location>
        <topology evidence="1 14">Multi-pass membrane protein</topology>
    </subcellularLocation>
</comment>
<dbReference type="HAMAP" id="MF_01006">
    <property type="entry name" value="Undec_diphosphatase"/>
    <property type="match status" value="1"/>
</dbReference>
<dbReference type="Pfam" id="PF02673">
    <property type="entry name" value="BacA"/>
    <property type="match status" value="1"/>
</dbReference>
<dbReference type="STRING" id="1317121.ATO11_10365"/>
<evidence type="ECO:0000256" key="3">
    <source>
        <dbReference type="ARBA" id="ARBA00012374"/>
    </source>
</evidence>
<evidence type="ECO:0000313" key="16">
    <source>
        <dbReference type="Proteomes" id="UP000036938"/>
    </source>
</evidence>
<sequence length="269" mass="29161">MALYHLFLVAIIQGVTEFLPISSSGHLILLPNLTGLADQGQVIDVAVHVGTLGAVVLYFWRDVRLAASGIPRLLRGKVDTQGAWLALCLAIATVPVILFGLVLKLTGWDDALRSVVVIGWTMLIFGLVLYWADQFYPSERKAADWSMKHAWIMGLWQAVALIPGTSRSGITITAARFLGYERSDAARLSMLMSIPTILASGAVLSVEVIADADLAAARDASIAAVFAFLAALLALSLMMRLLRSVSYTPYVVYRVVLGVVLLWWGYTAV</sequence>
<dbReference type="GO" id="GO:0008360">
    <property type="term" value="P:regulation of cell shape"/>
    <property type="evidence" value="ECO:0007669"/>
    <property type="project" value="UniProtKB-KW"/>
</dbReference>
<dbReference type="PATRIC" id="fig|1317121.7.peg.2751"/>
<dbReference type="AlphaFoldDB" id="A0A0L1JPA8"/>
<feature type="transmembrane region" description="Helical" evidence="14">
    <location>
        <begin position="81"/>
        <end position="103"/>
    </location>
</feature>
<comment type="miscellaneous">
    <text evidence="14">Bacitracin is thought to be involved in the inhibition of peptidoglycan synthesis by sequestering undecaprenyl diphosphate, thereby reducing the pool of lipid carrier available.</text>
</comment>
<dbReference type="GO" id="GO:0046677">
    <property type="term" value="P:response to antibiotic"/>
    <property type="evidence" value="ECO:0007669"/>
    <property type="project" value="UniProtKB-UniRule"/>
</dbReference>
<keyword evidence="14" id="KW-0133">Cell shape</keyword>
<evidence type="ECO:0000256" key="12">
    <source>
        <dbReference type="ARBA" id="ARBA00032932"/>
    </source>
</evidence>
<evidence type="ECO:0000256" key="7">
    <source>
        <dbReference type="ARBA" id="ARBA00022801"/>
    </source>
</evidence>
<dbReference type="RefSeq" id="WP_050530796.1">
    <property type="nucleotide sequence ID" value="NZ_AQQZ01000004.1"/>
</dbReference>
<dbReference type="GO" id="GO:0009252">
    <property type="term" value="P:peptidoglycan biosynthetic process"/>
    <property type="evidence" value="ECO:0007669"/>
    <property type="project" value="UniProtKB-KW"/>
</dbReference>
<keyword evidence="5 14" id="KW-1003">Cell membrane</keyword>
<evidence type="ECO:0000256" key="4">
    <source>
        <dbReference type="ARBA" id="ARBA00021581"/>
    </source>
</evidence>
<keyword evidence="7 14" id="KW-0378">Hydrolase</keyword>
<reference evidence="15 16" key="1">
    <citation type="journal article" date="2015" name="Int. J. Syst. Evol. Microbiol.">
        <title>Aestuariivita atlantica sp. nov., isolated from deep sea sediment of the Atlantic Ocean.</title>
        <authorList>
            <person name="Li G."/>
            <person name="Lai Q."/>
            <person name="Du Y."/>
            <person name="Liu X."/>
            <person name="Sun F."/>
            <person name="Shao Z."/>
        </authorList>
    </citation>
    <scope>NUCLEOTIDE SEQUENCE [LARGE SCALE GENOMIC DNA]</scope>
    <source>
        <strain evidence="15 16">22II-S11-z3</strain>
    </source>
</reference>
<evidence type="ECO:0000256" key="2">
    <source>
        <dbReference type="ARBA" id="ARBA00010621"/>
    </source>
</evidence>
<keyword evidence="14" id="KW-0573">Peptidoglycan synthesis</keyword>
<keyword evidence="9 14" id="KW-0472">Membrane</keyword>